<reference evidence="1" key="2">
    <citation type="journal article" date="2015" name="Fish Shellfish Immunol.">
        <title>Early steps in the European eel (Anguilla anguilla)-Vibrio vulnificus interaction in the gills: Role of the RtxA13 toxin.</title>
        <authorList>
            <person name="Callol A."/>
            <person name="Pajuelo D."/>
            <person name="Ebbesson L."/>
            <person name="Teles M."/>
            <person name="MacKenzie S."/>
            <person name="Amaro C."/>
        </authorList>
    </citation>
    <scope>NUCLEOTIDE SEQUENCE</scope>
</reference>
<dbReference type="EMBL" id="GBXM01103758">
    <property type="protein sequence ID" value="JAH04819.1"/>
    <property type="molecule type" value="Transcribed_RNA"/>
</dbReference>
<reference evidence="1" key="1">
    <citation type="submission" date="2014-11" db="EMBL/GenBank/DDBJ databases">
        <authorList>
            <person name="Amaro Gonzalez C."/>
        </authorList>
    </citation>
    <scope>NUCLEOTIDE SEQUENCE</scope>
</reference>
<dbReference type="AlphaFoldDB" id="A0A0E9PK05"/>
<name>A0A0E9PK05_ANGAN</name>
<evidence type="ECO:0000313" key="1">
    <source>
        <dbReference type="EMBL" id="JAH04819.1"/>
    </source>
</evidence>
<organism evidence="1">
    <name type="scientific">Anguilla anguilla</name>
    <name type="common">European freshwater eel</name>
    <name type="synonym">Muraena anguilla</name>
    <dbReference type="NCBI Taxonomy" id="7936"/>
    <lineage>
        <taxon>Eukaryota</taxon>
        <taxon>Metazoa</taxon>
        <taxon>Chordata</taxon>
        <taxon>Craniata</taxon>
        <taxon>Vertebrata</taxon>
        <taxon>Euteleostomi</taxon>
        <taxon>Actinopterygii</taxon>
        <taxon>Neopterygii</taxon>
        <taxon>Teleostei</taxon>
        <taxon>Anguilliformes</taxon>
        <taxon>Anguillidae</taxon>
        <taxon>Anguilla</taxon>
    </lineage>
</organism>
<sequence length="42" mass="4498">MVIDICNLDSGSTCACHAPSSLASTTRRYFSTFSRSKLPTAT</sequence>
<proteinExistence type="predicted"/>
<protein>
    <submittedName>
        <fullName evidence="1">Uncharacterized protein</fullName>
    </submittedName>
</protein>
<accession>A0A0E9PK05</accession>